<protein>
    <submittedName>
        <fullName evidence="6">DNA starvation/stationary phase protection protein</fullName>
    </submittedName>
</protein>
<comment type="similarity">
    <text evidence="1 2">Belongs to the Dps family.</text>
</comment>
<proteinExistence type="inferred from homology"/>
<dbReference type="InterPro" id="IPR009078">
    <property type="entry name" value="Ferritin-like_SF"/>
</dbReference>
<evidence type="ECO:0000259" key="5">
    <source>
        <dbReference type="Pfam" id="PF00210"/>
    </source>
</evidence>
<evidence type="ECO:0000256" key="4">
    <source>
        <dbReference type="SAM" id="SignalP"/>
    </source>
</evidence>
<feature type="compositionally biased region" description="Low complexity" evidence="3">
    <location>
        <begin position="25"/>
        <end position="56"/>
    </location>
</feature>
<evidence type="ECO:0000256" key="3">
    <source>
        <dbReference type="SAM" id="MobiDB-lite"/>
    </source>
</evidence>
<dbReference type="CDD" id="cd01043">
    <property type="entry name" value="DPS"/>
    <property type="match status" value="1"/>
</dbReference>
<dbReference type="Proteomes" id="UP000177506">
    <property type="component" value="Unassembled WGS sequence"/>
</dbReference>
<evidence type="ECO:0000256" key="2">
    <source>
        <dbReference type="RuleBase" id="RU003875"/>
    </source>
</evidence>
<dbReference type="InterPro" id="IPR002177">
    <property type="entry name" value="DPS_DNA-bd"/>
</dbReference>
<feature type="domain" description="Ferritin/DPS" evidence="5">
    <location>
        <begin position="85"/>
        <end position="220"/>
    </location>
</feature>
<evidence type="ECO:0000313" key="6">
    <source>
        <dbReference type="EMBL" id="OGX91120.1"/>
    </source>
</evidence>
<sequence>MKVYLLAASVALLAAAAPYHANAQTRRANRATTSQAAPATGTPTAPDNTATPSADPSGKLDYRNPAADPLIPVEADKRQPITDDLQATVVELLELFHDAKQSHWNLRGPIYLPLHEQLQQYADEYRKYADILAERVLQVGHPIDGRTAVVAANANLGEFPGGYLSDKQVLIIMTERINTVAKRVRQRIDHQSKIDEVTSNQLQELSYALDKQVWQFRVHMQ</sequence>
<comment type="caution">
    <text evidence="6">The sequence shown here is derived from an EMBL/GenBank/DDBJ whole genome shotgun (WGS) entry which is preliminary data.</text>
</comment>
<evidence type="ECO:0000313" key="7">
    <source>
        <dbReference type="Proteomes" id="UP000177506"/>
    </source>
</evidence>
<keyword evidence="7" id="KW-1185">Reference proteome</keyword>
<dbReference type="InterPro" id="IPR008331">
    <property type="entry name" value="Ferritin_DPS_dom"/>
</dbReference>
<dbReference type="InterPro" id="IPR012347">
    <property type="entry name" value="Ferritin-like"/>
</dbReference>
<dbReference type="PANTHER" id="PTHR42932">
    <property type="entry name" value="GENERAL STRESS PROTEIN 20U"/>
    <property type="match status" value="1"/>
</dbReference>
<evidence type="ECO:0000256" key="1">
    <source>
        <dbReference type="ARBA" id="ARBA00009497"/>
    </source>
</evidence>
<accession>A0A1G1TJT1</accession>
<dbReference type="Pfam" id="PF00210">
    <property type="entry name" value="Ferritin"/>
    <property type="match status" value="1"/>
</dbReference>
<feature type="chain" id="PRO_5009579650" evidence="4">
    <location>
        <begin position="24"/>
        <end position="221"/>
    </location>
</feature>
<dbReference type="RefSeq" id="WP_070742260.1">
    <property type="nucleotide sequence ID" value="NZ_MDZA01000087.1"/>
</dbReference>
<dbReference type="Gene3D" id="1.20.1260.10">
    <property type="match status" value="1"/>
</dbReference>
<keyword evidence="4" id="KW-0732">Signal</keyword>
<dbReference type="EMBL" id="MDZA01000087">
    <property type="protein sequence ID" value="OGX91120.1"/>
    <property type="molecule type" value="Genomic_DNA"/>
</dbReference>
<dbReference type="SUPFAM" id="SSF47240">
    <property type="entry name" value="Ferritin-like"/>
    <property type="match status" value="1"/>
</dbReference>
<dbReference type="PANTHER" id="PTHR42932:SF3">
    <property type="entry name" value="DNA PROTECTION DURING STARVATION PROTEIN"/>
    <property type="match status" value="1"/>
</dbReference>
<dbReference type="GO" id="GO:0008199">
    <property type="term" value="F:ferric iron binding"/>
    <property type="evidence" value="ECO:0007669"/>
    <property type="project" value="InterPro"/>
</dbReference>
<feature type="signal peptide" evidence="4">
    <location>
        <begin position="1"/>
        <end position="23"/>
    </location>
</feature>
<dbReference type="PRINTS" id="PR01346">
    <property type="entry name" value="HELNAPAPROT"/>
</dbReference>
<gene>
    <name evidence="6" type="ORF">BEN49_21050</name>
</gene>
<organism evidence="6 7">
    <name type="scientific">Hymenobacter coccineus</name>
    <dbReference type="NCBI Taxonomy" id="1908235"/>
    <lineage>
        <taxon>Bacteria</taxon>
        <taxon>Pseudomonadati</taxon>
        <taxon>Bacteroidota</taxon>
        <taxon>Cytophagia</taxon>
        <taxon>Cytophagales</taxon>
        <taxon>Hymenobacteraceae</taxon>
        <taxon>Hymenobacter</taxon>
    </lineage>
</organism>
<dbReference type="OrthoDB" id="9797023at2"/>
<feature type="region of interest" description="Disordered" evidence="3">
    <location>
        <begin position="25"/>
        <end position="66"/>
    </location>
</feature>
<reference evidence="6 7" key="1">
    <citation type="submission" date="2016-08" db="EMBL/GenBank/DDBJ databases">
        <title>Hymenobacter coccineus sp. nov., Hymenobacter lapidarius sp. nov. and Hymenobacter glacialis sp. nov., isolated from Antarctic soil.</title>
        <authorList>
            <person name="Sedlacek I."/>
            <person name="Kralova S."/>
            <person name="Kyrova K."/>
            <person name="Maslanova I."/>
            <person name="Stankova E."/>
            <person name="Vrbovska V."/>
            <person name="Nemec M."/>
            <person name="Bartak M."/>
            <person name="Svec P."/>
            <person name="Busse H.-J."/>
            <person name="Pantucek R."/>
        </authorList>
    </citation>
    <scope>NUCLEOTIDE SEQUENCE [LARGE SCALE GENOMIC DNA]</scope>
    <source>
        <strain evidence="6 7">CCM 8649</strain>
    </source>
</reference>
<name>A0A1G1TJT1_9BACT</name>
<dbReference type="AlphaFoldDB" id="A0A1G1TJT1"/>